<feature type="compositionally biased region" description="Polar residues" evidence="1">
    <location>
        <begin position="55"/>
        <end position="65"/>
    </location>
</feature>
<keyword evidence="2" id="KW-0732">Signal</keyword>
<sequence>MKHRKPGRPTRTVAKTSLPLAAAAAVATILTASGGPATAAPAEPAVPTTPAQPGANESQPGTNEVQAPEDEQQPGDTEPQQGQTPSQPGVTTPQPGVTTPQPGVTTPNPNAPKPDQRDQATPRQPGVTAPRVAPLPVPGQNNQDEVQPAVVPGQPAPNGPQTDQLKPQQPQPDQPQVSPRPAQPGQGGQGGQGNQGNGQNNLDTLTDNGPAPEETQPRWNAPSLHAAPAAPVVPMDGPHTEVGANIDGGGLVPGYVANTHHFSNLDGYVGTVGYSTPTGTGDGGVALEYVEANKIKVTTYTHTTGIDDLKSATGFADVTNETYIDTTQANAAKAAVEGWIRMQPGGEAAIAAAAQVGRLPEGDFAPQTVNVVGVTTQWSGSVQN</sequence>
<evidence type="ECO:0000313" key="4">
    <source>
        <dbReference type="Proteomes" id="UP000516173"/>
    </source>
</evidence>
<evidence type="ECO:0000256" key="2">
    <source>
        <dbReference type="SAM" id="SignalP"/>
    </source>
</evidence>
<name>A0A7G1KSU7_9NOCA</name>
<keyword evidence="4" id="KW-1185">Reference proteome</keyword>
<feature type="region of interest" description="Disordered" evidence="1">
    <location>
        <begin position="34"/>
        <end position="221"/>
    </location>
</feature>
<feature type="compositionally biased region" description="Polar residues" evidence="1">
    <location>
        <begin position="74"/>
        <end position="86"/>
    </location>
</feature>
<organism evidence="3 4">
    <name type="scientific">Nocardia wallacei</name>
    <dbReference type="NCBI Taxonomy" id="480035"/>
    <lineage>
        <taxon>Bacteria</taxon>
        <taxon>Bacillati</taxon>
        <taxon>Actinomycetota</taxon>
        <taxon>Actinomycetes</taxon>
        <taxon>Mycobacteriales</taxon>
        <taxon>Nocardiaceae</taxon>
        <taxon>Nocardia</taxon>
    </lineage>
</organism>
<feature type="compositionally biased region" description="Low complexity" evidence="1">
    <location>
        <begin position="87"/>
        <end position="107"/>
    </location>
</feature>
<protein>
    <submittedName>
        <fullName evidence="3">Uncharacterized protein</fullName>
    </submittedName>
</protein>
<dbReference type="AlphaFoldDB" id="A0A7G1KSU7"/>
<feature type="signal peptide" evidence="2">
    <location>
        <begin position="1"/>
        <end position="39"/>
    </location>
</feature>
<dbReference type="GeneID" id="80350493"/>
<dbReference type="Proteomes" id="UP000516173">
    <property type="component" value="Chromosome"/>
</dbReference>
<reference evidence="3 4" key="1">
    <citation type="submission" date="2020-08" db="EMBL/GenBank/DDBJ databases">
        <title>Genome Sequencing of Nocardia wallacei strain FMUON74 and assembly.</title>
        <authorList>
            <person name="Toyokawa M."/>
            <person name="Uesaka K."/>
        </authorList>
    </citation>
    <scope>NUCLEOTIDE SEQUENCE [LARGE SCALE GENOMIC DNA]</scope>
    <source>
        <strain evidence="3 4">FMUON74</strain>
    </source>
</reference>
<evidence type="ECO:0000313" key="3">
    <source>
        <dbReference type="EMBL" id="BCK58305.1"/>
    </source>
</evidence>
<evidence type="ECO:0000256" key="1">
    <source>
        <dbReference type="SAM" id="MobiDB-lite"/>
    </source>
</evidence>
<gene>
    <name evidence="3" type="ORF">NWFMUON74_60770</name>
</gene>
<feature type="compositionally biased region" description="Low complexity" evidence="1">
    <location>
        <begin position="34"/>
        <end position="53"/>
    </location>
</feature>
<dbReference type="RefSeq" id="WP_232110678.1">
    <property type="nucleotide sequence ID" value="NZ_AP023396.1"/>
</dbReference>
<feature type="chain" id="PRO_5028890263" evidence="2">
    <location>
        <begin position="40"/>
        <end position="384"/>
    </location>
</feature>
<dbReference type="EMBL" id="AP023396">
    <property type="protein sequence ID" value="BCK58305.1"/>
    <property type="molecule type" value="Genomic_DNA"/>
</dbReference>
<proteinExistence type="predicted"/>
<feature type="compositionally biased region" description="Low complexity" evidence="1">
    <location>
        <begin position="159"/>
        <end position="168"/>
    </location>
</feature>
<dbReference type="KEGG" id="nwl:NWFMUON74_60770"/>
<accession>A0A7G1KSU7</accession>
<feature type="compositionally biased region" description="Gly residues" evidence="1">
    <location>
        <begin position="185"/>
        <end position="196"/>
    </location>
</feature>